<dbReference type="InterPro" id="IPR001610">
    <property type="entry name" value="PAC"/>
</dbReference>
<dbReference type="SUPFAM" id="SSF55874">
    <property type="entry name" value="ATPase domain of HSP90 chaperone/DNA topoisomerase II/histidine kinase"/>
    <property type="match status" value="1"/>
</dbReference>
<dbReference type="InterPro" id="IPR000014">
    <property type="entry name" value="PAS"/>
</dbReference>
<dbReference type="RefSeq" id="WP_377581427.1">
    <property type="nucleotide sequence ID" value="NZ_JBHTKA010000007.1"/>
</dbReference>
<dbReference type="EC" id="2.7.13.3" evidence="2"/>
<dbReference type="Pfam" id="PF02518">
    <property type="entry name" value="HATPase_c"/>
    <property type="match status" value="1"/>
</dbReference>
<dbReference type="InterPro" id="IPR036097">
    <property type="entry name" value="HisK_dim/P_sf"/>
</dbReference>
<name>A0ABW3K5V5_9BACT</name>
<feature type="domain" description="PAC" evidence="8">
    <location>
        <begin position="492"/>
        <end position="544"/>
    </location>
</feature>
<dbReference type="PRINTS" id="PR00344">
    <property type="entry name" value="BCTRLSENSOR"/>
</dbReference>
<evidence type="ECO:0000259" key="7">
    <source>
        <dbReference type="PROSITE" id="PS50112"/>
    </source>
</evidence>
<evidence type="ECO:0000256" key="4">
    <source>
        <dbReference type="ARBA" id="ARBA00022679"/>
    </source>
</evidence>
<comment type="caution">
    <text evidence="9">The sequence shown here is derived from an EMBL/GenBank/DDBJ whole genome shotgun (WGS) entry which is preliminary data.</text>
</comment>
<dbReference type="SUPFAM" id="SSF47384">
    <property type="entry name" value="Homodimeric domain of signal transducing histidine kinase"/>
    <property type="match status" value="1"/>
</dbReference>
<feature type="domain" description="Histidine kinase" evidence="6">
    <location>
        <begin position="580"/>
        <end position="805"/>
    </location>
</feature>
<keyword evidence="5" id="KW-0418">Kinase</keyword>
<accession>A0ABW3K5V5</accession>
<dbReference type="SMART" id="SM00388">
    <property type="entry name" value="HisKA"/>
    <property type="match status" value="1"/>
</dbReference>
<gene>
    <name evidence="9" type="ORF">ACFQ21_19440</name>
</gene>
<comment type="catalytic activity">
    <reaction evidence="1">
        <text>ATP + protein L-histidine = ADP + protein N-phospho-L-histidine.</text>
        <dbReference type="EC" id="2.7.13.3"/>
    </reaction>
</comment>
<evidence type="ECO:0000256" key="1">
    <source>
        <dbReference type="ARBA" id="ARBA00000085"/>
    </source>
</evidence>
<dbReference type="CDD" id="cd00130">
    <property type="entry name" value="PAS"/>
    <property type="match status" value="1"/>
</dbReference>
<dbReference type="PROSITE" id="PS50112">
    <property type="entry name" value="PAS"/>
    <property type="match status" value="1"/>
</dbReference>
<evidence type="ECO:0000259" key="6">
    <source>
        <dbReference type="PROSITE" id="PS50109"/>
    </source>
</evidence>
<sequence>MNSDMQQLIESKNWEETSLGAREHWPSTLSMLLNVMHHSRFPMFLFWGPDLISFYNDAFRPSLGIDGKHPYILGKPAKEAWIEIWDIIKPLLDQALSGEAVWREDLLVPFYRNGRIEDIYWTFSYSAVPDESGKIAGVLVICNETTEKILNTQKLTDSNNRFKSIVQEVPIGITIFRGRELIVEMTNKTYLEIVDREEEEVVGKPFFETFPELRDAVQHLLLGVLETGEPYYGTEFKVSLKRHGGKEDTYFNFVYHPLREDAAISGVIVVATEVTEQVRARYKLAESEGKFREMIMKSPIPMTIFRGSDYVIELANSVMFEKIWRKQEHEVIGKKLLDVFPELKDQKYPQLLRRVYQSGHVHNEKEAVAYVQGDDGLKKFILDYEYAPLFDEDNKVWGMFVTVNDVSEKVEARTTIEKSEEKLNVVIEASELGTWELDLKTREGIYSDRYLQILGYNERVTLQHQQLLDHIHPDDLSTRHAALAQALKTGKLYYEARLLWKDQSIHWMEARGKVFYDREGQPEKMLGTIRDITEEKNQKAILESFASELEKKVTERTIELKEKNSTLERMNEELQSFAYVSSHDLQEPLRKIQTFASRIKQKENLSERANDYFTRMEKAANQMQVLIQDLLAYSRTSTSDRRFETVKLQDIIDELKSDFEETLREKAGTIESVNLCEVKIIPLQFKQVMFNLISNSLKFASPERPPVIRIETTNGIKAEDLRTKFTPRDESYYRITVIDNGIGFDPLYKEKIFEVFQRLHGKHEYSGTGVGLAIVKKIIENHRGYIEAIAVPDSGARFDIYLPSH</sequence>
<dbReference type="Pfam" id="PF00512">
    <property type="entry name" value="HisKA"/>
    <property type="match status" value="1"/>
</dbReference>
<dbReference type="InterPro" id="IPR035965">
    <property type="entry name" value="PAS-like_dom_sf"/>
</dbReference>
<evidence type="ECO:0000256" key="5">
    <source>
        <dbReference type="ARBA" id="ARBA00022777"/>
    </source>
</evidence>
<keyword evidence="3" id="KW-0597">Phosphoprotein</keyword>
<dbReference type="SUPFAM" id="SSF55785">
    <property type="entry name" value="PYP-like sensor domain (PAS domain)"/>
    <property type="match status" value="4"/>
</dbReference>
<evidence type="ECO:0000313" key="9">
    <source>
        <dbReference type="EMBL" id="MFD1001512.1"/>
    </source>
</evidence>
<dbReference type="CDD" id="cd00082">
    <property type="entry name" value="HisKA"/>
    <property type="match status" value="1"/>
</dbReference>
<dbReference type="SMART" id="SM00086">
    <property type="entry name" value="PAC"/>
    <property type="match status" value="2"/>
</dbReference>
<dbReference type="InterPro" id="IPR036890">
    <property type="entry name" value="HATPase_C_sf"/>
</dbReference>
<keyword evidence="10" id="KW-1185">Reference proteome</keyword>
<dbReference type="PROSITE" id="PS50109">
    <property type="entry name" value="HIS_KIN"/>
    <property type="match status" value="1"/>
</dbReference>
<dbReference type="EMBL" id="JBHTKA010000007">
    <property type="protein sequence ID" value="MFD1001512.1"/>
    <property type="molecule type" value="Genomic_DNA"/>
</dbReference>
<dbReference type="PROSITE" id="PS50113">
    <property type="entry name" value="PAC"/>
    <property type="match status" value="2"/>
</dbReference>
<dbReference type="InterPro" id="IPR003661">
    <property type="entry name" value="HisK_dim/P_dom"/>
</dbReference>
<evidence type="ECO:0000256" key="2">
    <source>
        <dbReference type="ARBA" id="ARBA00012438"/>
    </source>
</evidence>
<dbReference type="Gene3D" id="1.10.287.130">
    <property type="match status" value="1"/>
</dbReference>
<dbReference type="SMART" id="SM00387">
    <property type="entry name" value="HATPase_c"/>
    <property type="match status" value="1"/>
</dbReference>
<dbReference type="InterPro" id="IPR004358">
    <property type="entry name" value="Sig_transdc_His_kin-like_C"/>
</dbReference>
<protein>
    <recommendedName>
        <fullName evidence="2">histidine kinase</fullName>
        <ecNumber evidence="2">2.7.13.3</ecNumber>
    </recommendedName>
</protein>
<dbReference type="InterPro" id="IPR013656">
    <property type="entry name" value="PAS_4"/>
</dbReference>
<evidence type="ECO:0000313" key="10">
    <source>
        <dbReference type="Proteomes" id="UP001597112"/>
    </source>
</evidence>
<evidence type="ECO:0000256" key="3">
    <source>
        <dbReference type="ARBA" id="ARBA00022553"/>
    </source>
</evidence>
<dbReference type="Pfam" id="PF08447">
    <property type="entry name" value="PAS_3"/>
    <property type="match status" value="1"/>
</dbReference>
<feature type="domain" description="PAS" evidence="7">
    <location>
        <begin position="419"/>
        <end position="490"/>
    </location>
</feature>
<dbReference type="NCBIfam" id="TIGR00229">
    <property type="entry name" value="sensory_box"/>
    <property type="match status" value="3"/>
</dbReference>
<dbReference type="InterPro" id="IPR003594">
    <property type="entry name" value="HATPase_dom"/>
</dbReference>
<keyword evidence="4" id="KW-0808">Transferase</keyword>
<dbReference type="PANTHER" id="PTHR43304:SF1">
    <property type="entry name" value="PAC DOMAIN-CONTAINING PROTEIN"/>
    <property type="match status" value="1"/>
</dbReference>
<dbReference type="InterPro" id="IPR005467">
    <property type="entry name" value="His_kinase_dom"/>
</dbReference>
<dbReference type="InterPro" id="IPR000700">
    <property type="entry name" value="PAS-assoc_C"/>
</dbReference>
<dbReference type="InterPro" id="IPR052162">
    <property type="entry name" value="Sensor_kinase/Photoreceptor"/>
</dbReference>
<dbReference type="PANTHER" id="PTHR43304">
    <property type="entry name" value="PHYTOCHROME-LIKE PROTEIN CPH1"/>
    <property type="match status" value="1"/>
</dbReference>
<evidence type="ECO:0000259" key="8">
    <source>
        <dbReference type="PROSITE" id="PS50113"/>
    </source>
</evidence>
<feature type="domain" description="PAC" evidence="8">
    <location>
        <begin position="364"/>
        <end position="418"/>
    </location>
</feature>
<dbReference type="Proteomes" id="UP001597112">
    <property type="component" value="Unassembled WGS sequence"/>
</dbReference>
<dbReference type="Gene3D" id="3.30.565.10">
    <property type="entry name" value="Histidine kinase-like ATPase, C-terminal domain"/>
    <property type="match status" value="1"/>
</dbReference>
<reference evidence="10" key="1">
    <citation type="journal article" date="2019" name="Int. J. Syst. Evol. Microbiol.">
        <title>The Global Catalogue of Microorganisms (GCM) 10K type strain sequencing project: providing services to taxonomists for standard genome sequencing and annotation.</title>
        <authorList>
            <consortium name="The Broad Institute Genomics Platform"/>
            <consortium name="The Broad Institute Genome Sequencing Center for Infectious Disease"/>
            <person name="Wu L."/>
            <person name="Ma J."/>
        </authorList>
    </citation>
    <scope>NUCLEOTIDE SEQUENCE [LARGE SCALE GENOMIC DNA]</scope>
    <source>
        <strain evidence="10">CCUG 58938</strain>
    </source>
</reference>
<dbReference type="Pfam" id="PF08448">
    <property type="entry name" value="PAS_4"/>
    <property type="match status" value="3"/>
</dbReference>
<dbReference type="InterPro" id="IPR013655">
    <property type="entry name" value="PAS_fold_3"/>
</dbReference>
<proteinExistence type="predicted"/>
<dbReference type="SMART" id="SM00091">
    <property type="entry name" value="PAS"/>
    <property type="match status" value="3"/>
</dbReference>
<organism evidence="9 10">
    <name type="scientific">Ohtaekwangia kribbensis</name>
    <dbReference type="NCBI Taxonomy" id="688913"/>
    <lineage>
        <taxon>Bacteria</taxon>
        <taxon>Pseudomonadati</taxon>
        <taxon>Bacteroidota</taxon>
        <taxon>Cytophagia</taxon>
        <taxon>Cytophagales</taxon>
        <taxon>Fulvivirgaceae</taxon>
        <taxon>Ohtaekwangia</taxon>
    </lineage>
</organism>
<dbReference type="Gene3D" id="3.30.450.20">
    <property type="entry name" value="PAS domain"/>
    <property type="match status" value="4"/>
</dbReference>